<dbReference type="GO" id="GO:0005524">
    <property type="term" value="F:ATP binding"/>
    <property type="evidence" value="ECO:0007669"/>
    <property type="project" value="UniProtKB-KW"/>
</dbReference>
<dbReference type="InterPro" id="IPR018027">
    <property type="entry name" value="Asn/Gln_amidotransferase"/>
</dbReference>
<dbReference type="SMART" id="SM00845">
    <property type="entry name" value="GatB_Yqey"/>
    <property type="match status" value="1"/>
</dbReference>
<keyword evidence="3" id="KW-0067">ATP-binding</keyword>
<dbReference type="Proteomes" id="UP000669887">
    <property type="component" value="Unassembled WGS sequence"/>
</dbReference>
<keyword evidence="4" id="KW-0648">Protein biosynthesis</keyword>
<keyword evidence="2" id="KW-0547">Nucleotide-binding</keyword>
<keyword evidence="1" id="KW-0436">Ligase</keyword>
<evidence type="ECO:0000256" key="4">
    <source>
        <dbReference type="ARBA" id="ARBA00022917"/>
    </source>
</evidence>
<evidence type="ECO:0000256" key="2">
    <source>
        <dbReference type="ARBA" id="ARBA00022741"/>
    </source>
</evidence>
<name>A0AAW4JPZ0_9ACTN</name>
<dbReference type="InterPro" id="IPR023168">
    <property type="entry name" value="GatB_Yqey_C_2"/>
</dbReference>
<comment type="caution">
    <text evidence="6">The sequence shown here is derived from an EMBL/GenBank/DDBJ whole genome shotgun (WGS) entry which is preliminary data.</text>
</comment>
<dbReference type="AlphaFoldDB" id="A0AAW4JPZ0"/>
<dbReference type="Gene3D" id="1.10.10.410">
    <property type="match status" value="1"/>
</dbReference>
<sequence length="967" mass="107676">MPIPLRDSGFDLDKLVLLKTIGGPVAQTLLDMSSAMQIAAPTPVPPPDFSARQITHFRQTCQTLQGEARDRLEAAMLKTSTMNCAQVAIILGQADLHLAAVTASPNAFSYEIELIAGSNSGLRWTEKFGRGDINASLAALAEARRFNVYSHLDLFTHGLEKSIGERFSYGNIPLGKLFSTEWLSGRGKFFTAYDLKYMEMIRSDLTLHRVHVPDPRAAHALIQPYVPRWTEAINSLIVTLSRSSPLRRVISSQSLLSHGTISLNPEDHKMFKRALPRLSLLYTQLLAQIPTHLREDAEIWLDLLTLSSDNKRQTRFHSHMDSPLRQRPILSAGAQRLVALPHKLSTDLSTVVDEIWSSNLKEAYFSARARSVETIALHTLTERLTGCRSIGGGFYTSRDGRIRGEVDGVVLWHDICIILEGKGGFLSIASRRGHDEAALADLRQTVGEGYFQAARIARVLEVDGSVDLRSTTGETLVVNGKSLRRMYVIIPTADDFHVVATKLPILWHKGVLPRGSLPLIISAQDLLLLADALTSATQLIAYLDFREEILANTWLHLADELEILGAFLGGLDVVGESQMELADGSTRQRFGRKRKVKIVNIAPMQQERYIDPWMARKFSQSLDGDPTIKPPARHDAESERALEDLWRNERDLGSITAGICLDRRIPGLIVKGCRGLHIRKIHVRRHYGISAVAFPSHMSIERVKKNPEVKKEANRSRYILYVEIEKGSPRLRHVALGRKHARFKAGNVRTALRSGVPLHNGWYERMEARRSKSFNRAAVAALEAEGLSRDIAVGVVRAGLANQVRETSRAGVDLARVAALWLGDVAQLAVEQRTHPASLQLQNATLVRILLMVESFTLPKKNVLPLLRLMVSERNSEPYAAAKEARLLANDDEELIRSAISAVLREEPEALQRLRSGKKSVRNYLLGRVAKRMGMAPRPDLAMQILTQATEQEGGWARLTQSQGVRE</sequence>
<gene>
    <name evidence="6" type="ORF">J5U46_12035</name>
</gene>
<evidence type="ECO:0000256" key="1">
    <source>
        <dbReference type="ARBA" id="ARBA00022598"/>
    </source>
</evidence>
<evidence type="ECO:0000259" key="5">
    <source>
        <dbReference type="SMART" id="SM00845"/>
    </source>
</evidence>
<proteinExistence type="predicted"/>
<dbReference type="Pfam" id="PF02637">
    <property type="entry name" value="GatB_Yqey"/>
    <property type="match status" value="1"/>
</dbReference>
<dbReference type="RefSeq" id="WP_208577073.1">
    <property type="nucleotide sequence ID" value="NZ_JAGFVQ010000018.1"/>
</dbReference>
<reference evidence="6" key="1">
    <citation type="submission" date="2021-03" db="EMBL/GenBank/DDBJ databases">
        <title>X isolated from Micromonospora tulbaghiae.</title>
        <authorList>
            <person name="Stennett H.L."/>
        </authorList>
    </citation>
    <scope>NUCLEOTIDE SEQUENCE</scope>
    <source>
        <strain evidence="6">28M1-20</strain>
    </source>
</reference>
<organism evidence="6 7">
    <name type="scientific">Micromonospora tulbaghiae</name>
    <dbReference type="NCBI Taxonomy" id="479978"/>
    <lineage>
        <taxon>Bacteria</taxon>
        <taxon>Bacillati</taxon>
        <taxon>Actinomycetota</taxon>
        <taxon>Actinomycetes</taxon>
        <taxon>Micromonosporales</taxon>
        <taxon>Micromonosporaceae</taxon>
        <taxon>Micromonospora</taxon>
    </lineage>
</organism>
<protein>
    <recommendedName>
        <fullName evidence="5">Asn/Gln amidotransferase domain-containing protein</fullName>
    </recommendedName>
</protein>
<dbReference type="GO" id="GO:0016884">
    <property type="term" value="F:carbon-nitrogen ligase activity, with glutamine as amido-N-donor"/>
    <property type="evidence" value="ECO:0007669"/>
    <property type="project" value="InterPro"/>
</dbReference>
<dbReference type="GO" id="GO:0006412">
    <property type="term" value="P:translation"/>
    <property type="evidence" value="ECO:0007669"/>
    <property type="project" value="UniProtKB-KW"/>
</dbReference>
<feature type="domain" description="Asn/Gln amidotransferase" evidence="5">
    <location>
        <begin position="802"/>
        <end position="950"/>
    </location>
</feature>
<evidence type="ECO:0000313" key="7">
    <source>
        <dbReference type="Proteomes" id="UP000669887"/>
    </source>
</evidence>
<evidence type="ECO:0000313" key="6">
    <source>
        <dbReference type="EMBL" id="MBO4140879.1"/>
    </source>
</evidence>
<accession>A0AAW4JPZ0</accession>
<dbReference type="EMBL" id="JAGFVQ010000018">
    <property type="protein sequence ID" value="MBO4140879.1"/>
    <property type="molecule type" value="Genomic_DNA"/>
</dbReference>
<evidence type="ECO:0000256" key="3">
    <source>
        <dbReference type="ARBA" id="ARBA00022840"/>
    </source>
</evidence>